<dbReference type="Pfam" id="PF20583">
    <property type="entry name" value="DUF6786"/>
    <property type="match status" value="1"/>
</dbReference>
<keyword evidence="1" id="KW-0732">Signal</keyword>
<feature type="chain" id="PRO_5046872247" evidence="1">
    <location>
        <begin position="18"/>
        <end position="413"/>
    </location>
</feature>
<dbReference type="RefSeq" id="WP_066623102.1">
    <property type="nucleotide sequence ID" value="NZ_JBHSYQ010000003.1"/>
</dbReference>
<reference evidence="3" key="1">
    <citation type="journal article" date="2019" name="Int. J. Syst. Evol. Microbiol.">
        <title>The Global Catalogue of Microorganisms (GCM) 10K type strain sequencing project: providing services to taxonomists for standard genome sequencing and annotation.</title>
        <authorList>
            <consortium name="The Broad Institute Genomics Platform"/>
            <consortium name="The Broad Institute Genome Sequencing Center for Infectious Disease"/>
            <person name="Wu L."/>
            <person name="Ma J."/>
        </authorList>
    </citation>
    <scope>NUCLEOTIDE SEQUENCE [LARGE SCALE GENOMIC DNA]</scope>
    <source>
        <strain evidence="3">CGMCC 4.7393</strain>
    </source>
</reference>
<evidence type="ECO:0000313" key="2">
    <source>
        <dbReference type="EMBL" id="MFC6997033.1"/>
    </source>
</evidence>
<keyword evidence="3" id="KW-1185">Reference proteome</keyword>
<evidence type="ECO:0000313" key="3">
    <source>
        <dbReference type="Proteomes" id="UP001596405"/>
    </source>
</evidence>
<comment type="caution">
    <text evidence="2">The sequence shown here is derived from an EMBL/GenBank/DDBJ whole genome shotgun (WGS) entry which is preliminary data.</text>
</comment>
<dbReference type="PROSITE" id="PS51257">
    <property type="entry name" value="PROKAR_LIPOPROTEIN"/>
    <property type="match status" value="1"/>
</dbReference>
<name>A0ABW2DJ31_9BACT</name>
<protein>
    <submittedName>
        <fullName evidence="2">DUF6786 family protein</fullName>
    </submittedName>
</protein>
<dbReference type="Proteomes" id="UP001596405">
    <property type="component" value="Unassembled WGS sequence"/>
</dbReference>
<evidence type="ECO:0000256" key="1">
    <source>
        <dbReference type="SAM" id="SignalP"/>
    </source>
</evidence>
<dbReference type="EMBL" id="JBHSYQ010000003">
    <property type="protein sequence ID" value="MFC6997033.1"/>
    <property type="molecule type" value="Genomic_DNA"/>
</dbReference>
<accession>A0ABW2DJ31</accession>
<feature type="signal peptide" evidence="1">
    <location>
        <begin position="1"/>
        <end position="17"/>
    </location>
</feature>
<sequence length="413" mass="45115">MKKTPLLILLLAMSLQACQTNESKTQEQSTASQQSTEGSFGYDLNFLKSKDDSLVVLKSADGSSQVIVSAKYQGKVFTSTAEGIDGRSFGWINYEAFDAPIDPHMNAYGGENRLWLGPEGGKFSIFFRPNAKMVFDNWATPAAIDTERWQVLSSGQDKVSMQKETSIQNYLGTTLNTKIKRDVQILTSAEIESMLGVGAGEGVKVVGFKTNNAITNTGDKAWTKETGAPCIWILDMFNPANGTVIVVPFNEQATGKVATTDYFGEIPEDRIKYNNGILYFKADGKSRGKLGLAPERAKPIAGSYDPTNNVLTVTKFDVDNNGVYLNQEWTTAKDPLKGDAVNAYNDGPLEDGSQMGPFYEIESVSPAAFLQPGQTLTHNHSVFHFTGDKAALDQIAQKIFGVSLETIQNTFQK</sequence>
<dbReference type="InterPro" id="IPR046713">
    <property type="entry name" value="DUF6786"/>
</dbReference>
<organism evidence="2 3">
    <name type="scientific">Rufibacter roseus</name>
    <dbReference type="NCBI Taxonomy" id="1567108"/>
    <lineage>
        <taxon>Bacteria</taxon>
        <taxon>Pseudomonadati</taxon>
        <taxon>Bacteroidota</taxon>
        <taxon>Cytophagia</taxon>
        <taxon>Cytophagales</taxon>
        <taxon>Hymenobacteraceae</taxon>
        <taxon>Rufibacter</taxon>
    </lineage>
</organism>
<gene>
    <name evidence="2" type="ORF">ACFQHR_05315</name>
</gene>
<proteinExistence type="predicted"/>